<accession>A0A4R5LW07</accession>
<organism evidence="2 3">
    <name type="scientific">Seongchinamella unica</name>
    <dbReference type="NCBI Taxonomy" id="2547392"/>
    <lineage>
        <taxon>Bacteria</taxon>
        <taxon>Pseudomonadati</taxon>
        <taxon>Pseudomonadota</taxon>
        <taxon>Gammaproteobacteria</taxon>
        <taxon>Cellvibrionales</taxon>
        <taxon>Halieaceae</taxon>
        <taxon>Seongchinamella</taxon>
    </lineage>
</organism>
<keyword evidence="3" id="KW-1185">Reference proteome</keyword>
<reference evidence="2 3" key="1">
    <citation type="submission" date="2019-03" db="EMBL/GenBank/DDBJ databases">
        <title>Seongchinamella monodicae gen. nov., sp. nov., a novel member of the Gammaproteobacteria isolated from a tidal mudflat of beach.</title>
        <authorList>
            <person name="Yang H.G."/>
            <person name="Kang J.W."/>
            <person name="Lee S.D."/>
        </authorList>
    </citation>
    <scope>NUCLEOTIDE SEQUENCE [LARGE SCALE GENOMIC DNA]</scope>
    <source>
        <strain evidence="2 3">GH4-78</strain>
    </source>
</reference>
<dbReference type="OrthoDB" id="5729662at2"/>
<protein>
    <recommendedName>
        <fullName evidence="1">Solitary outer membrane autotransporter-like beta-barrel domain-containing protein</fullName>
    </recommendedName>
</protein>
<comment type="caution">
    <text evidence="2">The sequence shown here is derived from an EMBL/GenBank/DDBJ whole genome shotgun (WGS) entry which is preliminary data.</text>
</comment>
<dbReference type="EMBL" id="SMSE01000001">
    <property type="protein sequence ID" value="TDG15438.1"/>
    <property type="molecule type" value="Genomic_DNA"/>
</dbReference>
<sequence length="358" mass="39316">MTNTLASGPAFYGYSLAAAGGLNYTQAMDIFQRHREIWMPLRYRYAALLTLLFSSSLPALSQSTVADIRDQLGRDVRNSDIGAGYAQMLNLFTDPSISASLLELDDGVDYNIFKLPLQIELPPSERGWQWILRGTLSKARAEGELSVFENEIIDTRWDATSGELGAGLLVPVSRGLSVFAAGEVGISRLENEAEYNGPLGDIVLAPVADGVLFNWDTNARILSATLGLNQQWKLRERYDLSLNSHYTFSHIASYSESDDLPSFSEDTGTLAAKIDFRHPYAATVADLPLFGVAHLGATAFTGPNRDALDFSHFYEAGYSLGLDLPETSRYFESLSLGYQWNFGGGVDGYSILFGWALK</sequence>
<dbReference type="InterPro" id="IPR021621">
    <property type="entry name" value="Omp_AT"/>
</dbReference>
<dbReference type="Pfam" id="PF11557">
    <property type="entry name" value="Omp_AT"/>
    <property type="match status" value="1"/>
</dbReference>
<evidence type="ECO:0000313" key="3">
    <source>
        <dbReference type="Proteomes" id="UP000295554"/>
    </source>
</evidence>
<name>A0A4R5LW07_9GAMM</name>
<evidence type="ECO:0000259" key="1">
    <source>
        <dbReference type="Pfam" id="PF11557"/>
    </source>
</evidence>
<feature type="domain" description="Solitary outer membrane autotransporter-like beta-barrel" evidence="1">
    <location>
        <begin position="110"/>
        <end position="353"/>
    </location>
</feature>
<dbReference type="Proteomes" id="UP000295554">
    <property type="component" value="Unassembled WGS sequence"/>
</dbReference>
<dbReference type="AlphaFoldDB" id="A0A4R5LW07"/>
<gene>
    <name evidence="2" type="ORF">E2F43_04190</name>
</gene>
<evidence type="ECO:0000313" key="2">
    <source>
        <dbReference type="EMBL" id="TDG15438.1"/>
    </source>
</evidence>
<proteinExistence type="predicted"/>